<keyword evidence="5" id="KW-1185">Reference proteome</keyword>
<reference evidence="4 5" key="1">
    <citation type="submission" date="2015-07" db="EMBL/GenBank/DDBJ databases">
        <authorList>
            <person name="Ju K.-S."/>
            <person name="Doroghazi J.R."/>
            <person name="Metcalf W.W."/>
        </authorList>
    </citation>
    <scope>NUCLEOTIDE SEQUENCE [LARGE SCALE GENOMIC DNA]</scope>
    <source>
        <strain evidence="4 5">NRRL B-3589</strain>
    </source>
</reference>
<comment type="caution">
    <text evidence="4">The sequence shown here is derived from an EMBL/GenBank/DDBJ whole genome shotgun (WGS) entry which is preliminary data.</text>
</comment>
<dbReference type="Pfam" id="PF00294">
    <property type="entry name" value="PfkB"/>
    <property type="match status" value="1"/>
</dbReference>
<dbReference type="Gene3D" id="3.40.1190.20">
    <property type="match status" value="1"/>
</dbReference>
<evidence type="ECO:0000256" key="1">
    <source>
        <dbReference type="ARBA" id="ARBA00022679"/>
    </source>
</evidence>
<evidence type="ECO:0000259" key="3">
    <source>
        <dbReference type="Pfam" id="PF00294"/>
    </source>
</evidence>
<keyword evidence="1" id="KW-0808">Transferase</keyword>
<dbReference type="InterPro" id="IPR029056">
    <property type="entry name" value="Ribokinase-like"/>
</dbReference>
<protein>
    <recommendedName>
        <fullName evidence="3">Carbohydrate kinase PfkB domain-containing protein</fullName>
    </recommendedName>
</protein>
<dbReference type="PANTHER" id="PTHR10584:SF166">
    <property type="entry name" value="RIBOKINASE"/>
    <property type="match status" value="1"/>
</dbReference>
<sequence length="312" mass="31648">MNTAPTTDTAGPTGKTAVFVGDTVFDTTLRVGSLPAADEKVVSDYLTDAVGGVVTNAAVACSLTGTPTALVSSVGTDAAGRQCAEQARGLGVDFRPEVSEGPSSRAVITIAEDGEKHLILVPGVRMYPSEAVCRRLTLDDAGWLHTAVYDPVAAWAVIARCAERGVPWSIDLEPATFPDGIGALADHIDGAAAVFCNTHAARAIGPDAITTLFGLGARSVVFTDGSHGARWCVPGAAEVTVPVAAGAAPVVDTTGAGDCLAGSFVGMMLDSGDPLDALRYAVAAASHSCSGFGGHQSYATRGELAELTGRYA</sequence>
<evidence type="ECO:0000256" key="2">
    <source>
        <dbReference type="ARBA" id="ARBA00022777"/>
    </source>
</evidence>
<proteinExistence type="predicted"/>
<organism evidence="4 5">
    <name type="scientific">Streptomyces varsoviensis</name>
    <dbReference type="NCBI Taxonomy" id="67373"/>
    <lineage>
        <taxon>Bacteria</taxon>
        <taxon>Bacillati</taxon>
        <taxon>Actinomycetota</taxon>
        <taxon>Actinomycetes</taxon>
        <taxon>Kitasatosporales</taxon>
        <taxon>Streptomycetaceae</taxon>
        <taxon>Streptomyces</taxon>
    </lineage>
</organism>
<name>A0ABR5J637_9ACTN</name>
<dbReference type="RefSeq" id="WP_030889457.1">
    <property type="nucleotide sequence ID" value="NZ_JBIRHZ010000017.1"/>
</dbReference>
<evidence type="ECO:0000313" key="5">
    <source>
        <dbReference type="Proteomes" id="UP000037020"/>
    </source>
</evidence>
<dbReference type="EMBL" id="LGUT01001498">
    <property type="protein sequence ID" value="KOG88822.1"/>
    <property type="molecule type" value="Genomic_DNA"/>
</dbReference>
<gene>
    <name evidence="4" type="ORF">ADK38_17655</name>
</gene>
<dbReference type="PANTHER" id="PTHR10584">
    <property type="entry name" value="SUGAR KINASE"/>
    <property type="match status" value="1"/>
</dbReference>
<evidence type="ECO:0000313" key="4">
    <source>
        <dbReference type="EMBL" id="KOG88822.1"/>
    </source>
</evidence>
<dbReference type="Proteomes" id="UP000037020">
    <property type="component" value="Unassembled WGS sequence"/>
</dbReference>
<accession>A0ABR5J637</accession>
<dbReference type="SUPFAM" id="SSF53613">
    <property type="entry name" value="Ribokinase-like"/>
    <property type="match status" value="1"/>
</dbReference>
<feature type="domain" description="Carbohydrate kinase PfkB" evidence="3">
    <location>
        <begin position="17"/>
        <end position="295"/>
    </location>
</feature>
<dbReference type="InterPro" id="IPR011611">
    <property type="entry name" value="PfkB_dom"/>
</dbReference>
<keyword evidence="2" id="KW-0418">Kinase</keyword>